<proteinExistence type="predicted"/>
<evidence type="ECO:0000313" key="11">
    <source>
        <dbReference type="Proteomes" id="UP000054251"/>
    </source>
</evidence>
<dbReference type="PIRSF" id="PIRSF018162">
    <property type="entry name" value="PolyA_pol_Air1/2"/>
    <property type="match status" value="1"/>
</dbReference>
<dbReference type="InterPro" id="IPR051644">
    <property type="entry name" value="TRAMP_AT-DNA-binding"/>
</dbReference>
<feature type="compositionally biased region" description="Polar residues" evidence="8">
    <location>
        <begin position="262"/>
        <end position="277"/>
    </location>
</feature>
<evidence type="ECO:0000256" key="2">
    <source>
        <dbReference type="ARBA" id="ARBA00022723"/>
    </source>
</evidence>
<dbReference type="EMBL" id="LMYN01000013">
    <property type="protein sequence ID" value="KSA03168.1"/>
    <property type="molecule type" value="Genomic_DNA"/>
</dbReference>
<dbReference type="Proteomes" id="UP000054251">
    <property type="component" value="Unassembled WGS sequence"/>
</dbReference>
<dbReference type="Pfam" id="PF00098">
    <property type="entry name" value="zf-CCHC"/>
    <property type="match status" value="1"/>
</dbReference>
<evidence type="ECO:0000256" key="8">
    <source>
        <dbReference type="SAM" id="MobiDB-lite"/>
    </source>
</evidence>
<dbReference type="PROSITE" id="PS50158">
    <property type="entry name" value="ZF_CCHC"/>
    <property type="match status" value="1"/>
</dbReference>
<feature type="domain" description="CCHC-type" evidence="9">
    <location>
        <begin position="214"/>
        <end position="229"/>
    </location>
</feature>
<dbReference type="GO" id="GO:0071035">
    <property type="term" value="P:nuclear polyadenylation-dependent rRNA catabolic process"/>
    <property type="evidence" value="ECO:0007669"/>
    <property type="project" value="TreeGrafter"/>
</dbReference>
<feature type="region of interest" description="Disordered" evidence="8">
    <location>
        <begin position="327"/>
        <end position="435"/>
    </location>
</feature>
<accession>A0A0V1Q3U7</accession>
<dbReference type="GO" id="GO:0071037">
    <property type="term" value="P:nuclear polyadenylation-dependent snRNA catabolic process"/>
    <property type="evidence" value="ECO:0007669"/>
    <property type="project" value="TreeGrafter"/>
</dbReference>
<dbReference type="SMART" id="SM00343">
    <property type="entry name" value="ZnF_C2HC"/>
    <property type="match status" value="4"/>
</dbReference>
<dbReference type="GO" id="GO:0071039">
    <property type="term" value="P:nuclear polyadenylation-dependent CUT catabolic process"/>
    <property type="evidence" value="ECO:0007669"/>
    <property type="project" value="TreeGrafter"/>
</dbReference>
<dbReference type="GO" id="GO:0043633">
    <property type="term" value="P:polyadenylation-dependent RNA catabolic process"/>
    <property type="evidence" value="ECO:0007669"/>
    <property type="project" value="InterPro"/>
</dbReference>
<keyword evidence="3" id="KW-0677">Repeat</keyword>
<keyword evidence="11" id="KW-1185">Reference proteome</keyword>
<evidence type="ECO:0000256" key="4">
    <source>
        <dbReference type="ARBA" id="ARBA00022771"/>
    </source>
</evidence>
<evidence type="ECO:0000256" key="5">
    <source>
        <dbReference type="ARBA" id="ARBA00022833"/>
    </source>
</evidence>
<keyword evidence="2" id="KW-0479">Metal-binding</keyword>
<feature type="compositionally biased region" description="Polar residues" evidence="8">
    <location>
        <begin position="22"/>
        <end position="56"/>
    </location>
</feature>
<dbReference type="InterPro" id="IPR001878">
    <property type="entry name" value="Znf_CCHC"/>
</dbReference>
<protein>
    <recommendedName>
        <fullName evidence="9">CCHC-type domain-containing protein</fullName>
    </recommendedName>
</protein>
<evidence type="ECO:0000313" key="10">
    <source>
        <dbReference type="EMBL" id="KSA03168.1"/>
    </source>
</evidence>
<evidence type="ECO:0000256" key="3">
    <source>
        <dbReference type="ARBA" id="ARBA00022737"/>
    </source>
</evidence>
<dbReference type="GeneID" id="26838074"/>
<dbReference type="GO" id="GO:0008270">
    <property type="term" value="F:zinc ion binding"/>
    <property type="evidence" value="ECO:0007669"/>
    <property type="project" value="UniProtKB-KW"/>
</dbReference>
<dbReference type="GO" id="GO:0003723">
    <property type="term" value="F:RNA binding"/>
    <property type="evidence" value="ECO:0007669"/>
    <property type="project" value="TreeGrafter"/>
</dbReference>
<feature type="compositionally biased region" description="Low complexity" evidence="8">
    <location>
        <begin position="278"/>
        <end position="299"/>
    </location>
</feature>
<organism evidence="10 11">
    <name type="scientific">Debaryomyces fabryi</name>
    <dbReference type="NCBI Taxonomy" id="58627"/>
    <lineage>
        <taxon>Eukaryota</taxon>
        <taxon>Fungi</taxon>
        <taxon>Dikarya</taxon>
        <taxon>Ascomycota</taxon>
        <taxon>Saccharomycotina</taxon>
        <taxon>Pichiomycetes</taxon>
        <taxon>Debaryomycetaceae</taxon>
        <taxon>Debaryomyces</taxon>
    </lineage>
</organism>
<dbReference type="OrthoDB" id="7608935at2759"/>
<name>A0A0V1Q3U7_9ASCO</name>
<dbReference type="PANTHER" id="PTHR46543:SF1">
    <property type="entry name" value="ZINC FINGER CCHC DOMAIN-CONTAINING PROTEIN 7"/>
    <property type="match status" value="1"/>
</dbReference>
<keyword evidence="6" id="KW-0539">Nucleus</keyword>
<dbReference type="GO" id="GO:0071031">
    <property type="term" value="P:nuclear mRNA surveillance of mRNA 3'-end processing"/>
    <property type="evidence" value="ECO:0007669"/>
    <property type="project" value="TreeGrafter"/>
</dbReference>
<reference evidence="10 11" key="1">
    <citation type="submission" date="2015-11" db="EMBL/GenBank/DDBJ databases">
        <title>The genome of Debaryomyces fabryi.</title>
        <authorList>
            <person name="Tafer H."/>
            <person name="Lopandic K."/>
        </authorList>
    </citation>
    <scope>NUCLEOTIDE SEQUENCE [LARGE SCALE GENOMIC DNA]</scope>
    <source>
        <strain evidence="10 11">CBS 789</strain>
    </source>
</reference>
<feature type="compositionally biased region" description="Basic residues" evidence="8">
    <location>
        <begin position="353"/>
        <end position="362"/>
    </location>
</feature>
<feature type="compositionally biased region" description="Low complexity" evidence="8">
    <location>
        <begin position="327"/>
        <end position="352"/>
    </location>
</feature>
<dbReference type="InterPro" id="IPR016713">
    <property type="entry name" value="Air1/2_Saccharomycetales"/>
</dbReference>
<dbReference type="RefSeq" id="XP_015469270.1">
    <property type="nucleotide sequence ID" value="XM_015609895.1"/>
</dbReference>
<comment type="subcellular location">
    <subcellularLocation>
        <location evidence="1">Nucleus</location>
    </subcellularLocation>
</comment>
<feature type="region of interest" description="Disordered" evidence="8">
    <location>
        <begin position="262"/>
        <end position="308"/>
    </location>
</feature>
<dbReference type="GO" id="GO:0071036">
    <property type="term" value="P:nuclear polyadenylation-dependent snoRNA catabolic process"/>
    <property type="evidence" value="ECO:0007669"/>
    <property type="project" value="TreeGrafter"/>
</dbReference>
<evidence type="ECO:0000256" key="7">
    <source>
        <dbReference type="PROSITE-ProRule" id="PRU00047"/>
    </source>
</evidence>
<keyword evidence="5" id="KW-0862">Zinc</keyword>
<dbReference type="GO" id="GO:0071038">
    <property type="term" value="P:TRAMP-dependent tRNA surveillance pathway"/>
    <property type="evidence" value="ECO:0007669"/>
    <property type="project" value="TreeGrafter"/>
</dbReference>
<dbReference type="GO" id="GO:0031499">
    <property type="term" value="C:TRAMP complex"/>
    <property type="evidence" value="ECO:0007669"/>
    <property type="project" value="TreeGrafter"/>
</dbReference>
<dbReference type="PANTHER" id="PTHR46543">
    <property type="entry name" value="ZINC FINGER CCHC DOMAIN-CONTAINING PROTEIN 7"/>
    <property type="match status" value="1"/>
</dbReference>
<dbReference type="Gene3D" id="4.10.60.10">
    <property type="entry name" value="Zinc finger, CCHC-type"/>
    <property type="match status" value="2"/>
</dbReference>
<evidence type="ECO:0000259" key="9">
    <source>
        <dbReference type="PROSITE" id="PS50158"/>
    </source>
</evidence>
<dbReference type="AlphaFoldDB" id="A0A0V1Q3U7"/>
<sequence length="435" mass="48658">MSKILPFVEDTQPLVGEHERSATPSMSTILNENTSSHNTSAAETKENTPSTNSNGNNRKEGVTSLSFDQVNDNADELIELRGEGRYFGVTDPSSGTTINSLQSMGPLCANCHKRGHIRAKCKTVVCHKCGVVGDHYETQCPTTMVCSRCGLKGHVAIICKNKLKKRQYCKHCDTFNHGDDSCPSIWRSYLTLPTPKSDDENDNYESTVLPVIYCYNCGDDEHYGDECPEPRTSRIPCINGSAFSGTNLPRHLRSLYFDRMNSSKQNSHAQKKLQNTKSTYSNSYSNGYSNNYSNSNNSNHGTKGNYNNGSFRNNFSSYNDYNYNSNANFNRQPIDKNFNGYYNNQNNSNNSHSHFKPNSRHPAKLDKPNPSRSGFIPNSSSKKNNKKPTRSGFIDKNKNKANKSNSLHKPTRSGLIESSGNRAKKQSVKNIKNLY</sequence>
<evidence type="ECO:0000256" key="1">
    <source>
        <dbReference type="ARBA" id="ARBA00004123"/>
    </source>
</evidence>
<keyword evidence="4 7" id="KW-0863">Zinc-finger</keyword>
<gene>
    <name evidence="10" type="ORF">AC631_01065</name>
</gene>
<comment type="caution">
    <text evidence="10">The sequence shown here is derived from an EMBL/GenBank/DDBJ whole genome shotgun (WGS) entry which is preliminary data.</text>
</comment>
<feature type="region of interest" description="Disordered" evidence="8">
    <location>
        <begin position="1"/>
        <end position="63"/>
    </location>
</feature>
<evidence type="ECO:0000256" key="6">
    <source>
        <dbReference type="ARBA" id="ARBA00023242"/>
    </source>
</evidence>